<reference evidence="9" key="1">
    <citation type="submission" date="2020-12" db="EMBL/GenBank/DDBJ databases">
        <title>Vagococcus allomyrinae sp. nov. and Enterococcus lavae sp. nov., isolated from the larvae of Allomyrina dichotoma.</title>
        <authorList>
            <person name="Lee S.D."/>
        </authorList>
    </citation>
    <scope>NUCLEOTIDE SEQUENCE</scope>
    <source>
        <strain evidence="9">BWB3-3</strain>
    </source>
</reference>
<keyword evidence="3" id="KW-0813">Transport</keyword>
<feature type="transmembrane region" description="Helical" evidence="7">
    <location>
        <begin position="82"/>
        <end position="100"/>
    </location>
</feature>
<feature type="transmembrane region" description="Helical" evidence="7">
    <location>
        <begin position="213"/>
        <end position="237"/>
    </location>
</feature>
<feature type="transmembrane region" description="Helical" evidence="7">
    <location>
        <begin position="50"/>
        <end position="70"/>
    </location>
</feature>
<comment type="subcellular location">
    <subcellularLocation>
        <location evidence="1">Cell membrane</location>
        <topology evidence="1">Multi-pass membrane protein</topology>
    </subcellularLocation>
</comment>
<dbReference type="PROSITE" id="PS00216">
    <property type="entry name" value="SUGAR_TRANSPORT_1"/>
    <property type="match status" value="1"/>
</dbReference>
<evidence type="ECO:0000256" key="2">
    <source>
        <dbReference type="ARBA" id="ARBA00008335"/>
    </source>
</evidence>
<keyword evidence="6 7" id="KW-0472">Membrane</keyword>
<name>A0A940P556_9ENTE</name>
<evidence type="ECO:0000313" key="9">
    <source>
        <dbReference type="EMBL" id="MBP1041749.1"/>
    </source>
</evidence>
<evidence type="ECO:0000259" key="8">
    <source>
        <dbReference type="PROSITE" id="PS50850"/>
    </source>
</evidence>
<evidence type="ECO:0000256" key="3">
    <source>
        <dbReference type="ARBA" id="ARBA00022448"/>
    </source>
</evidence>
<evidence type="ECO:0000256" key="7">
    <source>
        <dbReference type="SAM" id="Phobius"/>
    </source>
</evidence>
<dbReference type="Proteomes" id="UP000674938">
    <property type="component" value="Unassembled WGS sequence"/>
</dbReference>
<dbReference type="Pfam" id="PF07690">
    <property type="entry name" value="MFS_1"/>
    <property type="match status" value="1"/>
</dbReference>
<dbReference type="PANTHER" id="PTHR23514:SF3">
    <property type="entry name" value="BYPASS OF STOP CODON PROTEIN 6"/>
    <property type="match status" value="1"/>
</dbReference>
<feature type="transmembrane region" description="Helical" evidence="7">
    <location>
        <begin position="257"/>
        <end position="274"/>
    </location>
</feature>
<feature type="transmembrane region" description="Helical" evidence="7">
    <location>
        <begin position="142"/>
        <end position="165"/>
    </location>
</feature>
<dbReference type="PROSITE" id="PS50850">
    <property type="entry name" value="MFS"/>
    <property type="match status" value="1"/>
</dbReference>
<dbReference type="RefSeq" id="WP_209528180.1">
    <property type="nucleotide sequence ID" value="NZ_JAEEGA010000007.1"/>
</dbReference>
<evidence type="ECO:0000313" key="10">
    <source>
        <dbReference type="Proteomes" id="UP000674938"/>
    </source>
</evidence>
<evidence type="ECO:0000256" key="1">
    <source>
        <dbReference type="ARBA" id="ARBA00004651"/>
    </source>
</evidence>
<feature type="transmembrane region" description="Helical" evidence="7">
    <location>
        <begin position="106"/>
        <end position="130"/>
    </location>
</feature>
<dbReference type="AlphaFoldDB" id="A0A940P556"/>
<feature type="transmembrane region" description="Helical" evidence="7">
    <location>
        <begin position="171"/>
        <end position="192"/>
    </location>
</feature>
<gene>
    <name evidence="9" type="ORF">I6N95_12090</name>
</gene>
<protein>
    <submittedName>
        <fullName evidence="9">MFS transporter</fullName>
    </submittedName>
</protein>
<evidence type="ECO:0000256" key="6">
    <source>
        <dbReference type="ARBA" id="ARBA00023136"/>
    </source>
</evidence>
<dbReference type="GO" id="GO:0022857">
    <property type="term" value="F:transmembrane transporter activity"/>
    <property type="evidence" value="ECO:0007669"/>
    <property type="project" value="InterPro"/>
</dbReference>
<evidence type="ECO:0000256" key="4">
    <source>
        <dbReference type="ARBA" id="ARBA00022692"/>
    </source>
</evidence>
<accession>A0A940P556</accession>
<proteinExistence type="inferred from homology"/>
<dbReference type="InterPro" id="IPR036259">
    <property type="entry name" value="MFS_trans_sf"/>
</dbReference>
<dbReference type="SUPFAM" id="SSF103473">
    <property type="entry name" value="MFS general substrate transporter"/>
    <property type="match status" value="1"/>
</dbReference>
<keyword evidence="4 7" id="KW-0812">Transmembrane</keyword>
<feature type="transmembrane region" description="Helical" evidence="7">
    <location>
        <begin position="308"/>
        <end position="331"/>
    </location>
</feature>
<keyword evidence="5 7" id="KW-1133">Transmembrane helix</keyword>
<dbReference type="InterPro" id="IPR005829">
    <property type="entry name" value="Sugar_transporter_CS"/>
</dbReference>
<dbReference type="InterPro" id="IPR011701">
    <property type="entry name" value="MFS"/>
</dbReference>
<comment type="similarity">
    <text evidence="2">Belongs to the major facilitator superfamily.</text>
</comment>
<dbReference type="EMBL" id="JAEEGA010000007">
    <property type="protein sequence ID" value="MBP1041749.1"/>
    <property type="molecule type" value="Genomic_DNA"/>
</dbReference>
<feature type="transmembrane region" description="Helical" evidence="7">
    <location>
        <begin position="375"/>
        <end position="395"/>
    </location>
</feature>
<evidence type="ECO:0000256" key="5">
    <source>
        <dbReference type="ARBA" id="ARBA00022989"/>
    </source>
</evidence>
<feature type="domain" description="Major facilitator superfamily (MFS) profile" evidence="8">
    <location>
        <begin position="9"/>
        <end position="398"/>
    </location>
</feature>
<feature type="transmembrane region" description="Helical" evidence="7">
    <location>
        <begin position="283"/>
        <end position="302"/>
    </location>
</feature>
<dbReference type="Gene3D" id="1.20.1250.20">
    <property type="entry name" value="MFS general substrate transporter like domains"/>
    <property type="match status" value="2"/>
</dbReference>
<dbReference type="InterPro" id="IPR020846">
    <property type="entry name" value="MFS_dom"/>
</dbReference>
<feature type="transmembrane region" description="Helical" evidence="7">
    <location>
        <begin position="7"/>
        <end position="30"/>
    </location>
</feature>
<dbReference type="GO" id="GO:0005886">
    <property type="term" value="C:plasma membrane"/>
    <property type="evidence" value="ECO:0007669"/>
    <property type="project" value="UniProtKB-SubCell"/>
</dbReference>
<dbReference type="InterPro" id="IPR051788">
    <property type="entry name" value="MFS_Transporter"/>
</dbReference>
<keyword evidence="10" id="KW-1185">Reference proteome</keyword>
<dbReference type="PANTHER" id="PTHR23514">
    <property type="entry name" value="BYPASS OF STOP CODON PROTEIN 6"/>
    <property type="match status" value="1"/>
</dbReference>
<organism evidence="9 10">
    <name type="scientific">Vagococcus allomyrinae</name>
    <dbReference type="NCBI Taxonomy" id="2794353"/>
    <lineage>
        <taxon>Bacteria</taxon>
        <taxon>Bacillati</taxon>
        <taxon>Bacillota</taxon>
        <taxon>Bacilli</taxon>
        <taxon>Lactobacillales</taxon>
        <taxon>Enterococcaceae</taxon>
        <taxon>Vagococcus</taxon>
    </lineage>
</organism>
<feature type="transmembrane region" description="Helical" evidence="7">
    <location>
        <begin position="343"/>
        <end position="363"/>
    </location>
</feature>
<sequence length="404" mass="42997">MTKSKYYLTAFSLYFTYFIHGIGVSIIGQYKQDFAGAWGANQIADGTLDVSAVLGVIAALGLGRLISLPFSGPLSDRFGRRVSGLIGVGLYTIYFVGVAFSPSMQIAYAFALIGGAANSFLDTCVTPSVLEIFPENGSVANLFTKFSISIGQFVLPFLIGMVAALGMSFRTLFIVATVLIALDGILIAILPFPEKVSEDLEKGGTNVAKSGKIKFNLLTAAVVMIGFTCTSTFQLWLNCNQELGKMYGLVDPSKIQSFYSAGTFVAILLTAFLINKGLNATKVLIIYPTISFGMLLITYFIQTPTITLVAGFVLGYAAAGGVLQVAVSTAVSMFPDHKGKMTSIVMIASSLANFIILTIAGMITKAGGIDGPKYVLLFNAAITFVGILLAIYVNFKMKKEAEPV</sequence>
<comment type="caution">
    <text evidence="9">The sequence shown here is derived from an EMBL/GenBank/DDBJ whole genome shotgun (WGS) entry which is preliminary data.</text>
</comment>